<accession>A0A7W5DR36</accession>
<evidence type="ECO:0000256" key="8">
    <source>
        <dbReference type="ARBA" id="ARBA00022692"/>
    </source>
</evidence>
<comment type="catalytic activity">
    <reaction evidence="15">
        <text>L-tyrosyl-[protein] + ATP = O-phospho-L-tyrosyl-[protein] + ADP + H(+)</text>
        <dbReference type="Rhea" id="RHEA:10596"/>
        <dbReference type="Rhea" id="RHEA-COMP:10136"/>
        <dbReference type="Rhea" id="RHEA-COMP:20101"/>
        <dbReference type="ChEBI" id="CHEBI:15378"/>
        <dbReference type="ChEBI" id="CHEBI:30616"/>
        <dbReference type="ChEBI" id="CHEBI:46858"/>
        <dbReference type="ChEBI" id="CHEBI:61978"/>
        <dbReference type="ChEBI" id="CHEBI:456216"/>
        <dbReference type="EC" id="2.7.10.2"/>
    </reaction>
</comment>
<dbReference type="InterPro" id="IPR005702">
    <property type="entry name" value="Wzc-like_C"/>
</dbReference>
<dbReference type="Proteomes" id="UP000544222">
    <property type="component" value="Unassembled WGS sequence"/>
</dbReference>
<dbReference type="RefSeq" id="WP_183413300.1">
    <property type="nucleotide sequence ID" value="NZ_JACHYB010000001.1"/>
</dbReference>
<feature type="transmembrane region" description="Helical" evidence="17">
    <location>
        <begin position="499"/>
        <end position="519"/>
    </location>
</feature>
<comment type="similarity">
    <text evidence="2">Belongs to the CpsD/CapB family.</text>
</comment>
<dbReference type="AlphaFoldDB" id="A0A7W5DR36"/>
<dbReference type="Gene3D" id="3.40.50.300">
    <property type="entry name" value="P-loop containing nucleotide triphosphate hydrolases"/>
    <property type="match status" value="1"/>
</dbReference>
<keyword evidence="14" id="KW-0829">Tyrosine-protein kinase</keyword>
<evidence type="ECO:0000256" key="6">
    <source>
        <dbReference type="ARBA" id="ARBA00022519"/>
    </source>
</evidence>
<dbReference type="SUPFAM" id="SSF52540">
    <property type="entry name" value="P-loop containing nucleoside triphosphate hydrolases"/>
    <property type="match status" value="1"/>
</dbReference>
<dbReference type="GO" id="GO:0005886">
    <property type="term" value="C:plasma membrane"/>
    <property type="evidence" value="ECO:0007669"/>
    <property type="project" value="UniProtKB-SubCell"/>
</dbReference>
<name>A0A7W5DR36_9PORP</name>
<evidence type="ECO:0000259" key="20">
    <source>
        <dbReference type="Pfam" id="PF13807"/>
    </source>
</evidence>
<keyword evidence="13 17" id="KW-0472">Membrane</keyword>
<keyword evidence="11" id="KW-0067">ATP-binding</keyword>
<dbReference type="Pfam" id="PF02706">
    <property type="entry name" value="Wzz"/>
    <property type="match status" value="1"/>
</dbReference>
<evidence type="ECO:0000256" key="1">
    <source>
        <dbReference type="ARBA" id="ARBA00004429"/>
    </source>
</evidence>
<comment type="caution">
    <text evidence="21">The sequence shown here is derived from an EMBL/GenBank/DDBJ whole genome shotgun (WGS) entry which is preliminary data.</text>
</comment>
<comment type="similarity">
    <text evidence="3">Belongs to the etk/wzc family.</text>
</comment>
<keyword evidence="10" id="KW-0418">Kinase</keyword>
<evidence type="ECO:0000256" key="11">
    <source>
        <dbReference type="ARBA" id="ARBA00022840"/>
    </source>
</evidence>
<protein>
    <recommendedName>
        <fullName evidence="4">non-specific protein-tyrosine kinase</fullName>
        <ecNumber evidence="4">2.7.10.2</ecNumber>
    </recommendedName>
</protein>
<evidence type="ECO:0000256" key="13">
    <source>
        <dbReference type="ARBA" id="ARBA00023136"/>
    </source>
</evidence>
<dbReference type="PANTHER" id="PTHR32309">
    <property type="entry name" value="TYROSINE-PROTEIN KINASE"/>
    <property type="match status" value="1"/>
</dbReference>
<dbReference type="PANTHER" id="PTHR32309:SF13">
    <property type="entry name" value="FERRIC ENTEROBACTIN TRANSPORT PROTEIN FEPE"/>
    <property type="match status" value="1"/>
</dbReference>
<evidence type="ECO:0000256" key="3">
    <source>
        <dbReference type="ARBA" id="ARBA00008883"/>
    </source>
</evidence>
<evidence type="ECO:0000313" key="21">
    <source>
        <dbReference type="EMBL" id="MBB3187542.1"/>
    </source>
</evidence>
<dbReference type="NCBIfam" id="TIGR01007">
    <property type="entry name" value="eps_fam"/>
    <property type="match status" value="1"/>
</dbReference>
<evidence type="ECO:0000256" key="7">
    <source>
        <dbReference type="ARBA" id="ARBA00022679"/>
    </source>
</evidence>
<sequence length="779" mass="88134">MQFQQPNQKSENQKEEIDIIELLFFYVTKWRYFVVVIAASLLLAFLYLKIAAPKYQVTGAILLRSDDKSDLASKLSQLGDFGLSLGKKQADDEIYVIKSERLIGKMIGQLGLQKQYYLKQGFKYQEQYPVSPISVSIPQSLQDSLLGTIEMYITRNNNVYKVNAVYNKDNKEDFSCIIHKIDGTYVTPWGNFTFHQNRSFKNGEKLKINIIPLPNQIESYEKLLSVTLARKESNVIDLSLVVANKQKGRDIINTMISLYNADALNDKSLMAARTAEFVEERLNKISVELSEVESQIEEYKMAHNIADIPDQTKIILASSNEYRKQLTTLEIQLNGVKWVEQQLKTPVDQYALIPSDLGIQDKGLVDIIGDYDVLLLQRLRLLQSTNERNPVLQQLETKIKMVQKNILSSVINIHSTLVIAKNSLIKKNEACLAQIDQIPVIERQYTEIKRQQEIKQNLYLFLLQKREENALSLAAAVTSTKIVDPAFVSPFPIFPKKKVILIVAFLLAIFLTIAYLYIYEIMHNKISSRKEIEKMTSLPILGEIGIFRGEERILIQEGDNSNFSEMFRMIRSNLSFLLAAKQGKRVLVTSSVSNEGKSVVAINLALAMAMLGKKTIIVGMDIRVPRLAEYTHMDVKAGVTDFLANSSASLEKLIFPSSLHPYLSILQSGVVPPNPTELLLTSRVEELFEQLDALFDYIIIDSAPVGLVADTLALNRIADAVVYVCRQDVTPKHSVQHLQNLVQEKHLSNVGVILNGVDMKSGYYRYGYGVVGYADKKKR</sequence>
<keyword evidence="16" id="KW-0175">Coiled coil</keyword>
<evidence type="ECO:0000256" key="10">
    <source>
        <dbReference type="ARBA" id="ARBA00022777"/>
    </source>
</evidence>
<evidence type="ECO:0000256" key="12">
    <source>
        <dbReference type="ARBA" id="ARBA00022989"/>
    </source>
</evidence>
<evidence type="ECO:0000256" key="9">
    <source>
        <dbReference type="ARBA" id="ARBA00022741"/>
    </source>
</evidence>
<dbReference type="GO" id="GO:0004713">
    <property type="term" value="F:protein tyrosine kinase activity"/>
    <property type="evidence" value="ECO:0007669"/>
    <property type="project" value="TreeGrafter"/>
</dbReference>
<comment type="subcellular location">
    <subcellularLocation>
        <location evidence="1">Cell inner membrane</location>
        <topology evidence="1">Multi-pass membrane protein</topology>
    </subcellularLocation>
</comment>
<evidence type="ECO:0000259" key="19">
    <source>
        <dbReference type="Pfam" id="PF13614"/>
    </source>
</evidence>
<dbReference type="InterPro" id="IPR003856">
    <property type="entry name" value="LPS_length_determ_N"/>
</dbReference>
<dbReference type="InterPro" id="IPR027417">
    <property type="entry name" value="P-loop_NTPase"/>
</dbReference>
<evidence type="ECO:0000256" key="16">
    <source>
        <dbReference type="SAM" id="Coils"/>
    </source>
</evidence>
<keyword evidence="9" id="KW-0547">Nucleotide-binding</keyword>
<evidence type="ECO:0000256" key="14">
    <source>
        <dbReference type="ARBA" id="ARBA00023137"/>
    </source>
</evidence>
<dbReference type="InterPro" id="IPR050445">
    <property type="entry name" value="Bact_polysacc_biosynth/exp"/>
</dbReference>
<dbReference type="Pfam" id="PF13614">
    <property type="entry name" value="AAA_31"/>
    <property type="match status" value="1"/>
</dbReference>
<gene>
    <name evidence="21" type="ORF">FHX64_001705</name>
</gene>
<evidence type="ECO:0000256" key="17">
    <source>
        <dbReference type="SAM" id="Phobius"/>
    </source>
</evidence>
<feature type="transmembrane region" description="Helical" evidence="17">
    <location>
        <begin position="30"/>
        <end position="48"/>
    </location>
</feature>
<dbReference type="GO" id="GO:0005524">
    <property type="term" value="F:ATP binding"/>
    <property type="evidence" value="ECO:0007669"/>
    <property type="project" value="UniProtKB-KW"/>
</dbReference>
<evidence type="ECO:0000256" key="2">
    <source>
        <dbReference type="ARBA" id="ARBA00007316"/>
    </source>
</evidence>
<evidence type="ECO:0000259" key="18">
    <source>
        <dbReference type="Pfam" id="PF02706"/>
    </source>
</evidence>
<dbReference type="InterPro" id="IPR025669">
    <property type="entry name" value="AAA_dom"/>
</dbReference>
<keyword evidence="6" id="KW-0997">Cell inner membrane</keyword>
<feature type="domain" description="Polysaccharide chain length determinant N-terminal" evidence="18">
    <location>
        <begin position="15"/>
        <end position="109"/>
    </location>
</feature>
<keyword evidence="12 17" id="KW-1133">Transmembrane helix</keyword>
<dbReference type="InterPro" id="IPR032807">
    <property type="entry name" value="GNVR"/>
</dbReference>
<keyword evidence="8 17" id="KW-0812">Transmembrane</keyword>
<evidence type="ECO:0000256" key="5">
    <source>
        <dbReference type="ARBA" id="ARBA00022475"/>
    </source>
</evidence>
<dbReference type="CDD" id="cd05387">
    <property type="entry name" value="BY-kinase"/>
    <property type="match status" value="1"/>
</dbReference>
<evidence type="ECO:0000256" key="4">
    <source>
        <dbReference type="ARBA" id="ARBA00011903"/>
    </source>
</evidence>
<dbReference type="EC" id="2.7.10.2" evidence="4"/>
<organism evidence="21 22">
    <name type="scientific">Microbacter margulisiae</name>
    <dbReference type="NCBI Taxonomy" id="1350067"/>
    <lineage>
        <taxon>Bacteria</taxon>
        <taxon>Pseudomonadati</taxon>
        <taxon>Bacteroidota</taxon>
        <taxon>Bacteroidia</taxon>
        <taxon>Bacteroidales</taxon>
        <taxon>Porphyromonadaceae</taxon>
        <taxon>Microbacter</taxon>
    </lineage>
</organism>
<keyword evidence="22" id="KW-1185">Reference proteome</keyword>
<feature type="domain" description="AAA" evidence="19">
    <location>
        <begin position="596"/>
        <end position="743"/>
    </location>
</feature>
<keyword evidence="7" id="KW-0808">Transferase</keyword>
<reference evidence="21 22" key="1">
    <citation type="submission" date="2020-08" db="EMBL/GenBank/DDBJ databases">
        <title>Genomic Encyclopedia of Type Strains, Phase IV (KMG-IV): sequencing the most valuable type-strain genomes for metagenomic binning, comparative biology and taxonomic classification.</title>
        <authorList>
            <person name="Goeker M."/>
        </authorList>
    </citation>
    <scope>NUCLEOTIDE SEQUENCE [LARGE SCALE GENOMIC DNA]</scope>
    <source>
        <strain evidence="21 22">DSM 27471</strain>
    </source>
</reference>
<feature type="coiled-coil region" evidence="16">
    <location>
        <begin position="275"/>
        <end position="302"/>
    </location>
</feature>
<evidence type="ECO:0000313" key="22">
    <source>
        <dbReference type="Proteomes" id="UP000544222"/>
    </source>
</evidence>
<evidence type="ECO:0000256" key="15">
    <source>
        <dbReference type="ARBA" id="ARBA00051245"/>
    </source>
</evidence>
<proteinExistence type="inferred from homology"/>
<feature type="domain" description="Tyrosine-protein kinase G-rich" evidence="20">
    <location>
        <begin position="443"/>
        <end position="518"/>
    </location>
</feature>
<keyword evidence="5" id="KW-1003">Cell membrane</keyword>
<dbReference type="EMBL" id="JACHYB010000001">
    <property type="protein sequence ID" value="MBB3187542.1"/>
    <property type="molecule type" value="Genomic_DNA"/>
</dbReference>
<dbReference type="Pfam" id="PF13807">
    <property type="entry name" value="GNVR"/>
    <property type="match status" value="1"/>
</dbReference>